<dbReference type="InterPro" id="IPR015847">
    <property type="entry name" value="ExoRNase_PH_dom2"/>
</dbReference>
<feature type="domain" description="Exoribonuclease phosphorolytic" evidence="12">
    <location>
        <begin position="191"/>
        <end position="264"/>
    </location>
</feature>
<evidence type="ECO:0000256" key="7">
    <source>
        <dbReference type="ARBA" id="ARBA00022884"/>
    </source>
</evidence>
<keyword evidence="14" id="KW-1185">Reference proteome</keyword>
<evidence type="ECO:0000256" key="9">
    <source>
        <dbReference type="ARBA" id="ARBA00032660"/>
    </source>
</evidence>
<evidence type="ECO:0000256" key="8">
    <source>
        <dbReference type="ARBA" id="ARBA00023242"/>
    </source>
</evidence>
<evidence type="ECO:0000256" key="5">
    <source>
        <dbReference type="ARBA" id="ARBA00022490"/>
    </source>
</evidence>
<dbReference type="SUPFAM" id="SSF54211">
    <property type="entry name" value="Ribosomal protein S5 domain 2-like"/>
    <property type="match status" value="1"/>
</dbReference>
<feature type="domain" description="Exoribonuclease phosphorolytic" evidence="11">
    <location>
        <begin position="31"/>
        <end position="163"/>
    </location>
</feature>
<dbReference type="InterPro" id="IPR020568">
    <property type="entry name" value="Ribosomal_Su5_D2-typ_SF"/>
</dbReference>
<proteinExistence type="inferred from homology"/>
<comment type="subcellular location">
    <subcellularLocation>
        <location evidence="2">Cytoplasm</location>
    </subcellularLocation>
    <subcellularLocation>
        <location evidence="1">Nucleus</location>
    </subcellularLocation>
</comment>
<dbReference type="PANTHER" id="PTHR11097:SF14">
    <property type="entry name" value="EXOSOME COMPLEX COMPONENT RRP45"/>
    <property type="match status" value="1"/>
</dbReference>
<keyword evidence="6" id="KW-0271">Exosome</keyword>
<feature type="coiled-coil region" evidence="10">
    <location>
        <begin position="470"/>
        <end position="619"/>
    </location>
</feature>
<gene>
    <name evidence="13" type="ORF">OKIOD_LOCUS2763</name>
</gene>
<keyword evidence="7" id="KW-0694">RNA-binding</keyword>
<evidence type="ECO:0000256" key="1">
    <source>
        <dbReference type="ARBA" id="ARBA00004123"/>
    </source>
</evidence>
<dbReference type="InterPro" id="IPR036345">
    <property type="entry name" value="ExoRNase_PH_dom2_sf"/>
</dbReference>
<evidence type="ECO:0000259" key="11">
    <source>
        <dbReference type="Pfam" id="PF01138"/>
    </source>
</evidence>
<dbReference type="SUPFAM" id="SSF55666">
    <property type="entry name" value="Ribonuclease PH domain 2-like"/>
    <property type="match status" value="1"/>
</dbReference>
<evidence type="ECO:0000256" key="3">
    <source>
        <dbReference type="ARBA" id="ARBA00006678"/>
    </source>
</evidence>
<evidence type="ECO:0000256" key="10">
    <source>
        <dbReference type="SAM" id="Coils"/>
    </source>
</evidence>
<name>A0ABN7RZF8_OIKDI</name>
<sequence>MREPAFSKAEENFAKCAIFEGNRLDGRSYLEMRKCSIEFGQEFGTCVASIGNTRALAHVSCSLDRPSEVRPSEGKIVFKVELPPLASPSFDLNKKSAFAIDLNRLLEKAIVQSRCIDIEELCVRAGEQCWTLRVEVTALNHEGNLSDALCLAAMGALMHFKRPEVTVDGHDVKIHTADEKEPTRLTLHHKPFCVTIGYIEDDRTESDGDRQKILVLDPVRQEEQVLSGIISIAINKHREICAMRVSGNRELDSSQILSCTKIAANKVKDLQELIETAIKKDDKQRKKGRIPRVNCTVMDSYLGDLGDISDILEQINNIKMEAQPEVEIVNEVEPMNEDEEVHGDEEMVESKPDVTEVEVITPKTESNWSETEKWFDNSVMQAHGDGMQVRYDPGLTQMRRERDALQLELKSRETKEKELVKRVRRLEKRLNDAIDQDQIVEKLKAQVAKRDKRFKDLNAYLKKLPTMDEFHQVTSERDRLECENKELTVNFREIKEKLGPYIEKVQTMSTEKHQLEKEIRDLYQAKSELEDKLCCTNVTSIDNKENNSQEILEEKIEQQRLIETNLMARLKRERQERHDEVQKYESEISQQSKSLQLMMDALKEKNNEVEVSKADIYEKDALIEKLRRDIETLTGSNCPEAIKEELTIAIEELQSVIDLTVEHDDSDSEISELHMTIRDRDHKTLPMLMDQISAIRKTILDLHASHATEKCQVQ</sequence>
<organism evidence="13 14">
    <name type="scientific">Oikopleura dioica</name>
    <name type="common">Tunicate</name>
    <dbReference type="NCBI Taxonomy" id="34765"/>
    <lineage>
        <taxon>Eukaryota</taxon>
        <taxon>Metazoa</taxon>
        <taxon>Chordata</taxon>
        <taxon>Tunicata</taxon>
        <taxon>Appendicularia</taxon>
        <taxon>Copelata</taxon>
        <taxon>Oikopleuridae</taxon>
        <taxon>Oikopleura</taxon>
    </lineage>
</organism>
<dbReference type="InterPro" id="IPR001247">
    <property type="entry name" value="ExoRNase_PH_dom1"/>
</dbReference>
<protein>
    <recommendedName>
        <fullName evidence="4">Exosome complex component RRP45</fullName>
    </recommendedName>
    <alternativeName>
        <fullName evidence="9">Exosome component 9</fullName>
    </alternativeName>
</protein>
<evidence type="ECO:0000256" key="2">
    <source>
        <dbReference type="ARBA" id="ARBA00004496"/>
    </source>
</evidence>
<evidence type="ECO:0000313" key="14">
    <source>
        <dbReference type="Proteomes" id="UP001158576"/>
    </source>
</evidence>
<dbReference type="PANTHER" id="PTHR11097">
    <property type="entry name" value="EXOSOME COMPLEX EXONUCLEASE RIBOSOMAL RNA PROCESSING PROTEIN"/>
    <property type="match status" value="1"/>
</dbReference>
<dbReference type="CDD" id="cd11368">
    <property type="entry name" value="RNase_PH_RRP45"/>
    <property type="match status" value="1"/>
</dbReference>
<dbReference type="InterPro" id="IPR033100">
    <property type="entry name" value="Rrp45"/>
</dbReference>
<keyword evidence="5" id="KW-0963">Cytoplasm</keyword>
<evidence type="ECO:0000256" key="4">
    <source>
        <dbReference type="ARBA" id="ARBA00019572"/>
    </source>
</evidence>
<dbReference type="InterPro" id="IPR050590">
    <property type="entry name" value="Exosome_comp_Rrp42_subfam"/>
</dbReference>
<reference evidence="13 14" key="1">
    <citation type="submission" date="2021-04" db="EMBL/GenBank/DDBJ databases">
        <authorList>
            <person name="Bliznina A."/>
        </authorList>
    </citation>
    <scope>NUCLEOTIDE SEQUENCE [LARGE SCALE GENOMIC DNA]</scope>
</reference>
<evidence type="ECO:0000259" key="12">
    <source>
        <dbReference type="Pfam" id="PF03725"/>
    </source>
</evidence>
<dbReference type="InterPro" id="IPR027408">
    <property type="entry name" value="PNPase/RNase_PH_dom_sf"/>
</dbReference>
<keyword evidence="8" id="KW-0539">Nucleus</keyword>
<dbReference type="Proteomes" id="UP001158576">
    <property type="component" value="Chromosome PAR"/>
</dbReference>
<evidence type="ECO:0000256" key="6">
    <source>
        <dbReference type="ARBA" id="ARBA00022835"/>
    </source>
</evidence>
<dbReference type="Pfam" id="PF03725">
    <property type="entry name" value="RNase_PH_C"/>
    <property type="match status" value="1"/>
</dbReference>
<dbReference type="Gene3D" id="3.30.230.70">
    <property type="entry name" value="GHMP Kinase, N-terminal domain"/>
    <property type="match status" value="1"/>
</dbReference>
<feature type="coiled-coil region" evidence="10">
    <location>
        <begin position="395"/>
        <end position="436"/>
    </location>
</feature>
<accession>A0ABN7RZF8</accession>
<evidence type="ECO:0000313" key="13">
    <source>
        <dbReference type="EMBL" id="CAG5086418.1"/>
    </source>
</evidence>
<dbReference type="EMBL" id="OU015568">
    <property type="protein sequence ID" value="CAG5086418.1"/>
    <property type="molecule type" value="Genomic_DNA"/>
</dbReference>
<keyword evidence="10" id="KW-0175">Coiled coil</keyword>
<dbReference type="Pfam" id="PF01138">
    <property type="entry name" value="RNase_PH"/>
    <property type="match status" value="1"/>
</dbReference>
<comment type="similarity">
    <text evidence="3">Belongs to the RNase PH family.</text>
</comment>